<keyword evidence="3" id="KW-1185">Reference proteome</keyword>
<evidence type="ECO:0000256" key="1">
    <source>
        <dbReference type="SAM" id="MobiDB-lite"/>
    </source>
</evidence>
<accession>A0A9W8JSX7</accession>
<dbReference type="EMBL" id="JANKHO010002370">
    <property type="protein sequence ID" value="KAJ3492873.1"/>
    <property type="molecule type" value="Genomic_DNA"/>
</dbReference>
<organism evidence="2 3">
    <name type="scientific">Agrocybe chaxingu</name>
    <dbReference type="NCBI Taxonomy" id="84603"/>
    <lineage>
        <taxon>Eukaryota</taxon>
        <taxon>Fungi</taxon>
        <taxon>Dikarya</taxon>
        <taxon>Basidiomycota</taxon>
        <taxon>Agaricomycotina</taxon>
        <taxon>Agaricomycetes</taxon>
        <taxon>Agaricomycetidae</taxon>
        <taxon>Agaricales</taxon>
        <taxon>Agaricineae</taxon>
        <taxon>Strophariaceae</taxon>
        <taxon>Agrocybe</taxon>
    </lineage>
</organism>
<evidence type="ECO:0000313" key="2">
    <source>
        <dbReference type="EMBL" id="KAJ3492873.1"/>
    </source>
</evidence>
<dbReference type="Proteomes" id="UP001148786">
    <property type="component" value="Unassembled WGS sequence"/>
</dbReference>
<dbReference type="AlphaFoldDB" id="A0A9W8JSX7"/>
<protein>
    <submittedName>
        <fullName evidence="2">Uncharacterized protein</fullName>
    </submittedName>
</protein>
<gene>
    <name evidence="2" type="ORF">NLJ89_g11148</name>
</gene>
<proteinExistence type="predicted"/>
<evidence type="ECO:0000313" key="3">
    <source>
        <dbReference type="Proteomes" id="UP001148786"/>
    </source>
</evidence>
<name>A0A9W8JSX7_9AGAR</name>
<feature type="compositionally biased region" description="Basic and acidic residues" evidence="1">
    <location>
        <begin position="88"/>
        <end position="105"/>
    </location>
</feature>
<sequence length="210" mass="23329">MASSPPPNTPSHNHLETLRSSRSKSRMPTPLQPRKAPIFLPKLVPHLFNQPNQQRKRPRIGAFHAVPSPLSHSPDESSAGSGHPKAPKASDKRPGPETGRRDRSLSMKILIQELESDMEAMEKAVLVFKLQTADISSKLAQLKDRMKGQIPNADPSELARMMKDVAKGLKACRQKGDDVEVCRKKPPLKLTSLKYEKVLTQRSRTVTPPT</sequence>
<reference evidence="2" key="1">
    <citation type="submission" date="2022-07" db="EMBL/GenBank/DDBJ databases">
        <title>Genome Sequence of Agrocybe chaxingu.</title>
        <authorList>
            <person name="Buettner E."/>
        </authorList>
    </citation>
    <scope>NUCLEOTIDE SEQUENCE</scope>
    <source>
        <strain evidence="2">MP-N11</strain>
    </source>
</reference>
<feature type="region of interest" description="Disordered" evidence="1">
    <location>
        <begin position="1"/>
        <end position="106"/>
    </location>
</feature>
<comment type="caution">
    <text evidence="2">The sequence shown here is derived from an EMBL/GenBank/DDBJ whole genome shotgun (WGS) entry which is preliminary data.</text>
</comment>